<dbReference type="Proteomes" id="UP000500767">
    <property type="component" value="Chromosome"/>
</dbReference>
<dbReference type="Gene3D" id="3.90.650.10">
    <property type="entry name" value="PurM-like C-terminal domain"/>
    <property type="match status" value="1"/>
</dbReference>
<accession>A0A6M8HNC7</accession>
<evidence type="ECO:0000256" key="1">
    <source>
        <dbReference type="ARBA" id="ARBA00022977"/>
    </source>
</evidence>
<proteinExistence type="predicted"/>
<protein>
    <submittedName>
        <fullName evidence="4">Sll0787 family AIR synthase-like protein</fullName>
    </submittedName>
</protein>
<dbReference type="PANTHER" id="PTHR30270:SF0">
    <property type="entry name" value="THIAMINE-MONOPHOSPHATE KINASE"/>
    <property type="match status" value="1"/>
</dbReference>
<dbReference type="InterPro" id="IPR011413">
    <property type="entry name" value="UCP036540_AIR"/>
</dbReference>
<feature type="domain" description="PurM-like N-terminal" evidence="2">
    <location>
        <begin position="48"/>
        <end position="153"/>
    </location>
</feature>
<dbReference type="AlphaFoldDB" id="A0A6M8HNC7"/>
<dbReference type="Pfam" id="PF02769">
    <property type="entry name" value="AIRS_C"/>
    <property type="match status" value="1"/>
</dbReference>
<sequence>MDGAASLVASLAAEIRQSRALAHKADIGLVTSRLGIGVPRGSQPVRVGDDCAAIPDGDGFLLFAIEGFLDSFVSAMPWFAGYCGVMVNLGDIAAMGGRPIAVVDAIWSRDQTQAAPMLDGLSVASTRYGVPIVGGHSNLRSEGEQLSVAVLGRASRLLTSFDAQPGHVLVAAIDLRGAYHDPYPFWDASTRGASGERLRGDLDILPELAEAGLCGVAKDISNGGLPGTALMLAECSGVGFSIELDRIPRPEGADLGRWLTAFPSFGLLLSVAPRDATAVMARFAARGIAAAAIGTCEAGTRLDLIQHGRRETCWDHSIMPLLGCGGIAA</sequence>
<dbReference type="InterPro" id="IPR024030">
    <property type="entry name" value="AIR_synthase-rel_sll0787"/>
</dbReference>
<gene>
    <name evidence="4" type="ORF">HN018_07260</name>
</gene>
<evidence type="ECO:0000259" key="2">
    <source>
        <dbReference type="Pfam" id="PF00586"/>
    </source>
</evidence>
<dbReference type="InterPro" id="IPR036921">
    <property type="entry name" value="PurM-like_N_sf"/>
</dbReference>
<dbReference type="GO" id="GO:0009030">
    <property type="term" value="F:thiamine-phosphate kinase activity"/>
    <property type="evidence" value="ECO:0007669"/>
    <property type="project" value="InterPro"/>
</dbReference>
<dbReference type="Pfam" id="PF00586">
    <property type="entry name" value="AIRS"/>
    <property type="match status" value="1"/>
</dbReference>
<dbReference type="SUPFAM" id="SSF55326">
    <property type="entry name" value="PurM N-terminal domain-like"/>
    <property type="match status" value="1"/>
</dbReference>
<keyword evidence="5" id="KW-1185">Reference proteome</keyword>
<dbReference type="InterPro" id="IPR016188">
    <property type="entry name" value="PurM-like_N"/>
</dbReference>
<reference evidence="4 5" key="1">
    <citation type="journal article" date="2014" name="World J. Microbiol. Biotechnol.">
        <title>Biodiversity and physiological characteristics of Antarctic and Arctic lichens-associated bacteria.</title>
        <authorList>
            <person name="Lee Y.M."/>
            <person name="Kim E.H."/>
            <person name="Lee H.K."/>
            <person name="Hong S.G."/>
        </authorList>
    </citation>
    <scope>NUCLEOTIDE SEQUENCE [LARGE SCALE GENOMIC DNA]</scope>
    <source>
        <strain evidence="4 5">PAMC 26569</strain>
    </source>
</reference>
<dbReference type="NCBIfam" id="TIGR04049">
    <property type="entry name" value="AIR_rel_sll0787"/>
    <property type="match status" value="1"/>
</dbReference>
<name>A0A6M8HNC7_9PROT</name>
<dbReference type="SUPFAM" id="SSF56042">
    <property type="entry name" value="PurM C-terminal domain-like"/>
    <property type="match status" value="1"/>
</dbReference>
<dbReference type="PANTHER" id="PTHR30270">
    <property type="entry name" value="THIAMINE-MONOPHOSPHATE KINASE"/>
    <property type="match status" value="1"/>
</dbReference>
<dbReference type="KEGG" id="lck:HN018_07260"/>
<dbReference type="Gene3D" id="3.30.1330.10">
    <property type="entry name" value="PurM-like, N-terminal domain"/>
    <property type="match status" value="1"/>
</dbReference>
<dbReference type="InterPro" id="IPR006283">
    <property type="entry name" value="ThiL-like"/>
</dbReference>
<evidence type="ECO:0000313" key="5">
    <source>
        <dbReference type="Proteomes" id="UP000500767"/>
    </source>
</evidence>
<dbReference type="EMBL" id="CP053708">
    <property type="protein sequence ID" value="QKE89868.1"/>
    <property type="molecule type" value="Genomic_DNA"/>
</dbReference>
<evidence type="ECO:0000313" key="4">
    <source>
        <dbReference type="EMBL" id="QKE89868.1"/>
    </source>
</evidence>
<dbReference type="RefSeq" id="WP_171834856.1">
    <property type="nucleotide sequence ID" value="NZ_CP053708.1"/>
</dbReference>
<dbReference type="CDD" id="cd02192">
    <property type="entry name" value="PurM-like3"/>
    <property type="match status" value="1"/>
</dbReference>
<organism evidence="4 5">
    <name type="scientific">Lichenicola cladoniae</name>
    <dbReference type="NCBI Taxonomy" id="1484109"/>
    <lineage>
        <taxon>Bacteria</taxon>
        <taxon>Pseudomonadati</taxon>
        <taxon>Pseudomonadota</taxon>
        <taxon>Alphaproteobacteria</taxon>
        <taxon>Acetobacterales</taxon>
        <taxon>Acetobacteraceae</taxon>
        <taxon>Lichenicola</taxon>
    </lineage>
</organism>
<dbReference type="InterPro" id="IPR010918">
    <property type="entry name" value="PurM-like_C_dom"/>
</dbReference>
<feature type="domain" description="PurM-like C-terminal" evidence="3">
    <location>
        <begin position="202"/>
        <end position="304"/>
    </location>
</feature>
<dbReference type="GO" id="GO:0009228">
    <property type="term" value="P:thiamine biosynthetic process"/>
    <property type="evidence" value="ECO:0007669"/>
    <property type="project" value="UniProtKB-KW"/>
</dbReference>
<dbReference type="InterPro" id="IPR036676">
    <property type="entry name" value="PurM-like_C_sf"/>
</dbReference>
<evidence type="ECO:0000259" key="3">
    <source>
        <dbReference type="Pfam" id="PF02769"/>
    </source>
</evidence>
<keyword evidence="1" id="KW-0784">Thiamine biosynthesis</keyword>
<dbReference type="PIRSF" id="PIRSF036540">
    <property type="entry name" value="UCP036540_AIR"/>
    <property type="match status" value="1"/>
</dbReference>